<dbReference type="InterPro" id="IPR051162">
    <property type="entry name" value="T4SS_component"/>
</dbReference>
<dbReference type="PANTHER" id="PTHR30121:SF6">
    <property type="entry name" value="SLR6007 PROTEIN"/>
    <property type="match status" value="1"/>
</dbReference>
<name>A0A9X1SZ28_9ACTN</name>
<keyword evidence="5" id="KW-1185">Reference proteome</keyword>
<reference evidence="4" key="1">
    <citation type="submission" date="2021-11" db="EMBL/GenBank/DDBJ databases">
        <title>Streptomyces corallinus and Kineosporia corallina sp. nov., two new coral-derived marine actinobacteria.</title>
        <authorList>
            <person name="Buangrab K."/>
            <person name="Sutthacheep M."/>
            <person name="Yeemin T."/>
            <person name="Harunari E."/>
            <person name="Igarashi Y."/>
            <person name="Sripreechasak P."/>
            <person name="Kanchanasin P."/>
            <person name="Tanasupawat S."/>
            <person name="Phongsopitanun W."/>
        </authorList>
    </citation>
    <scope>NUCLEOTIDE SEQUENCE</scope>
    <source>
        <strain evidence="4">JCM 31032</strain>
    </source>
</reference>
<dbReference type="Pfam" id="PF01935">
    <property type="entry name" value="DUF87"/>
    <property type="match status" value="1"/>
</dbReference>
<protein>
    <submittedName>
        <fullName evidence="4">Type IV secretion system DNA-binding domain-containing protein</fullName>
    </submittedName>
</protein>
<evidence type="ECO:0000256" key="2">
    <source>
        <dbReference type="SAM" id="Phobius"/>
    </source>
</evidence>
<feature type="compositionally biased region" description="Acidic residues" evidence="1">
    <location>
        <begin position="881"/>
        <end position="892"/>
    </location>
</feature>
<dbReference type="GO" id="GO:0003677">
    <property type="term" value="F:DNA binding"/>
    <property type="evidence" value="ECO:0007669"/>
    <property type="project" value="UniProtKB-KW"/>
</dbReference>
<dbReference type="Proteomes" id="UP001138997">
    <property type="component" value="Unassembled WGS sequence"/>
</dbReference>
<feature type="compositionally biased region" description="Low complexity" evidence="1">
    <location>
        <begin position="311"/>
        <end position="334"/>
    </location>
</feature>
<dbReference type="InterPro" id="IPR002789">
    <property type="entry name" value="HerA_central"/>
</dbReference>
<dbReference type="PANTHER" id="PTHR30121">
    <property type="entry name" value="UNCHARACTERIZED PROTEIN YJGR-RELATED"/>
    <property type="match status" value="1"/>
</dbReference>
<dbReference type="Gene3D" id="3.40.50.300">
    <property type="entry name" value="P-loop containing nucleotide triphosphate hydrolases"/>
    <property type="match status" value="2"/>
</dbReference>
<evidence type="ECO:0000259" key="3">
    <source>
        <dbReference type="Pfam" id="PF01935"/>
    </source>
</evidence>
<feature type="region of interest" description="Disordered" evidence="1">
    <location>
        <begin position="311"/>
        <end position="348"/>
    </location>
</feature>
<gene>
    <name evidence="4" type="ORF">LR394_39380</name>
</gene>
<organism evidence="4 5">
    <name type="scientific">Kineosporia babensis</name>
    <dbReference type="NCBI Taxonomy" id="499548"/>
    <lineage>
        <taxon>Bacteria</taxon>
        <taxon>Bacillati</taxon>
        <taxon>Actinomycetota</taxon>
        <taxon>Actinomycetes</taxon>
        <taxon>Kineosporiales</taxon>
        <taxon>Kineosporiaceae</taxon>
        <taxon>Kineosporia</taxon>
    </lineage>
</organism>
<dbReference type="AlphaFoldDB" id="A0A9X1SZ28"/>
<dbReference type="SUPFAM" id="SSF52540">
    <property type="entry name" value="P-loop containing nucleoside triphosphate hydrolases"/>
    <property type="match status" value="1"/>
</dbReference>
<feature type="region of interest" description="Disordered" evidence="1">
    <location>
        <begin position="853"/>
        <end position="892"/>
    </location>
</feature>
<keyword evidence="2" id="KW-0812">Transmembrane</keyword>
<feature type="domain" description="Helicase HerA central" evidence="3">
    <location>
        <begin position="490"/>
        <end position="537"/>
    </location>
</feature>
<proteinExistence type="predicted"/>
<feature type="transmembrane region" description="Helical" evidence="2">
    <location>
        <begin position="31"/>
        <end position="52"/>
    </location>
</feature>
<keyword evidence="4" id="KW-0238">DNA-binding</keyword>
<evidence type="ECO:0000256" key="1">
    <source>
        <dbReference type="SAM" id="MobiDB-lite"/>
    </source>
</evidence>
<accession>A0A9X1SZ28</accession>
<sequence>MTTSMETLFVDGPQALGQWLGNLPGIGLDQILPIVLCGLLGALLVLLGLRLAERWHRWQHRRRLQDAKEILILPPAEVDPDGVKLWWDEAVGLLRRSGWRRLIYGPDHIGFELRWQEQELTYVVWVPGTLPSDPIVAAIRAAWPGAATKVRAARTPLTVLAGPAGHGARAASTSRAGQSDQASLLVDEDGALSAPAGFELFEAGRWVSAKMAGWYTFRHRTDHGVDPVRALIEQGTGLGAGHSACVQILVRPLSRRRVWHIRSGAAGLKTGRTQRSSGLAAGVGRIAVRVFLAAADFALEMLVAIFSTLTGPSAGPRSRPSTRSSTGGSGPVRSAGANPLQDQDVRPGLDKVRTGQLWEVRIRLGVIRTVAEPKKTSSTAARKARRQKIQAGLHQRCHALAAALMVHDDRNGLRAGPLPDPARILGQRRMDSGFVMGTPELASLAALPTDLAVPGLDRAQARTVAAPIGLPSGGRDVKVLGHSLVDGRAVGLSVPDSRQHLHVLGATGVGKSTLMNQMIMNDINAGRGVVLIDPKGDLALDVLDRIPTHAIPRVTLIDPDQPSGSASFNPLQLPARGDAILLVDNLTAIFSGIFGTSWGPRMDDTMRVACLTLMRRPGARLSMVPALLSNKQVRAPLTADLNDASGLGGFWEWYDSAPAAVRSQVIGPVLARMRSFLLRDFVRSTIGRETSTFDLGQVLDGGILIVRIPKGQLGEDASKLMGSMLLAAVWQAATARASVPESRRKDAAVYIDESHNVLNLSVPVTDMLAEARAYHVSFVLAHQNLSQLPREVQSGLSANARNKVYFTCSPEDARQLAEHTTPTLNEHDLSHLGAFTAATRLMAGNRQMPAFTLTTTPMPAPGATTRQQVREHVRRTGPSTDPEDLPSETETP</sequence>
<feature type="compositionally biased region" description="Low complexity" evidence="1">
    <location>
        <begin position="853"/>
        <end position="865"/>
    </location>
</feature>
<dbReference type="InterPro" id="IPR027417">
    <property type="entry name" value="P-loop_NTPase"/>
</dbReference>
<comment type="caution">
    <text evidence="4">The sequence shown here is derived from an EMBL/GenBank/DDBJ whole genome shotgun (WGS) entry which is preliminary data.</text>
</comment>
<evidence type="ECO:0000313" key="4">
    <source>
        <dbReference type="EMBL" id="MCD5316975.1"/>
    </source>
</evidence>
<keyword evidence="2" id="KW-0472">Membrane</keyword>
<dbReference type="EMBL" id="JAJOMB010000038">
    <property type="protein sequence ID" value="MCD5316975.1"/>
    <property type="molecule type" value="Genomic_DNA"/>
</dbReference>
<evidence type="ECO:0000313" key="5">
    <source>
        <dbReference type="Proteomes" id="UP001138997"/>
    </source>
</evidence>
<feature type="transmembrane region" description="Helical" evidence="2">
    <location>
        <begin position="286"/>
        <end position="309"/>
    </location>
</feature>
<dbReference type="RefSeq" id="WP_231449827.1">
    <property type="nucleotide sequence ID" value="NZ_JAJOMB010000038.1"/>
</dbReference>
<keyword evidence="2" id="KW-1133">Transmembrane helix</keyword>
<dbReference type="CDD" id="cd01127">
    <property type="entry name" value="TrwB_TraG_TraD_VirD4"/>
    <property type="match status" value="2"/>
</dbReference>